<feature type="non-terminal residue" evidence="2">
    <location>
        <position position="1"/>
    </location>
</feature>
<evidence type="ECO:0000313" key="3">
    <source>
        <dbReference type="Proteomes" id="UP000078046"/>
    </source>
</evidence>
<keyword evidence="3" id="KW-1185">Reference proteome</keyword>
<gene>
    <name evidence="2" type="ORF">A3Q56_08691</name>
</gene>
<dbReference type="Proteomes" id="UP000078046">
    <property type="component" value="Unassembled WGS sequence"/>
</dbReference>
<name>A0A177AQ00_9BILA</name>
<evidence type="ECO:0000256" key="1">
    <source>
        <dbReference type="SAM" id="MobiDB-lite"/>
    </source>
</evidence>
<dbReference type="EMBL" id="LWCA01003049">
    <property type="protein sequence ID" value="OAF63602.1"/>
    <property type="molecule type" value="Genomic_DNA"/>
</dbReference>
<reference evidence="2 3" key="1">
    <citation type="submission" date="2016-04" db="EMBL/GenBank/DDBJ databases">
        <title>The genome of Intoshia linei affirms orthonectids as highly simplified spiralians.</title>
        <authorList>
            <person name="Mikhailov K.V."/>
            <person name="Slusarev G.S."/>
            <person name="Nikitin M.A."/>
            <person name="Logacheva M.D."/>
            <person name="Penin A."/>
            <person name="Aleoshin V."/>
            <person name="Panchin Y.V."/>
        </authorList>
    </citation>
    <scope>NUCLEOTIDE SEQUENCE [LARGE SCALE GENOMIC DNA]</scope>
    <source>
        <strain evidence="2">Intl2013</strain>
        <tissue evidence="2">Whole animal</tissue>
    </source>
</reference>
<organism evidence="2 3">
    <name type="scientific">Intoshia linei</name>
    <dbReference type="NCBI Taxonomy" id="1819745"/>
    <lineage>
        <taxon>Eukaryota</taxon>
        <taxon>Metazoa</taxon>
        <taxon>Spiralia</taxon>
        <taxon>Lophotrochozoa</taxon>
        <taxon>Mesozoa</taxon>
        <taxon>Orthonectida</taxon>
        <taxon>Rhopaluridae</taxon>
        <taxon>Intoshia</taxon>
    </lineage>
</organism>
<accession>A0A177AQ00</accession>
<dbReference type="AlphaFoldDB" id="A0A177AQ00"/>
<sequence length="172" mass="19400">ISDQNLSDCEGLDRDSGSDPNFTPISTSSDPINSWSVQIAEWKIIEEYDLNKAISSKSFLESSIESVLCQNTNNSKSNASNENHLPPYALNAIKIVDTAPNVDFSEDDYEKLKTHLIQLDVKKLVILNLSDTRIVQTYQPNNVLLWGTHSRISRYSYKLEQTLIYVLITNSS</sequence>
<protein>
    <submittedName>
        <fullName evidence="2">Uncharacterized protein</fullName>
    </submittedName>
</protein>
<comment type="caution">
    <text evidence="2">The sequence shown here is derived from an EMBL/GenBank/DDBJ whole genome shotgun (WGS) entry which is preliminary data.</text>
</comment>
<proteinExistence type="predicted"/>
<feature type="compositionally biased region" description="Polar residues" evidence="1">
    <location>
        <begin position="18"/>
        <end position="27"/>
    </location>
</feature>
<evidence type="ECO:0000313" key="2">
    <source>
        <dbReference type="EMBL" id="OAF63602.1"/>
    </source>
</evidence>
<feature type="region of interest" description="Disordered" evidence="1">
    <location>
        <begin position="1"/>
        <end position="27"/>
    </location>
</feature>